<evidence type="ECO:0000256" key="1">
    <source>
        <dbReference type="ARBA" id="ARBA00001922"/>
    </source>
</evidence>
<dbReference type="InterPro" id="IPR006158">
    <property type="entry name" value="Cobalamin-bd"/>
</dbReference>
<feature type="domain" description="B12-binding" evidence="8">
    <location>
        <begin position="580"/>
        <end position="712"/>
    </location>
</feature>
<evidence type="ECO:0000256" key="3">
    <source>
        <dbReference type="ARBA" id="ARBA00012398"/>
    </source>
</evidence>
<dbReference type="Proteomes" id="UP000663929">
    <property type="component" value="Chromosome"/>
</dbReference>
<dbReference type="InterPro" id="IPR006099">
    <property type="entry name" value="MeMalonylCoA_mutase_a/b_cat"/>
</dbReference>
<gene>
    <name evidence="9" type="primary">scpA</name>
    <name evidence="9" type="ORF">J3U87_12360</name>
</gene>
<keyword evidence="10" id="KW-1185">Reference proteome</keyword>
<dbReference type="NCBIfam" id="TIGR00640">
    <property type="entry name" value="acid_CoA_mut_C"/>
    <property type="match status" value="1"/>
</dbReference>
<dbReference type="Gene3D" id="3.40.50.280">
    <property type="entry name" value="Cobalamin-binding domain"/>
    <property type="match status" value="1"/>
</dbReference>
<dbReference type="EMBL" id="CP071793">
    <property type="protein sequence ID" value="QTD53241.1"/>
    <property type="molecule type" value="Genomic_DNA"/>
</dbReference>
<dbReference type="FunFam" id="3.20.20.240:FF:000001">
    <property type="entry name" value="Probable methylmalonyl-coa mutase"/>
    <property type="match status" value="1"/>
</dbReference>
<evidence type="ECO:0000256" key="5">
    <source>
        <dbReference type="ARBA" id="ARBA00022723"/>
    </source>
</evidence>
<dbReference type="PANTHER" id="PTHR48101:SF4">
    <property type="entry name" value="METHYLMALONYL-COA MUTASE, MITOCHONDRIAL"/>
    <property type="match status" value="1"/>
</dbReference>
<evidence type="ECO:0000256" key="4">
    <source>
        <dbReference type="ARBA" id="ARBA00022628"/>
    </source>
</evidence>
<dbReference type="PANTHER" id="PTHR48101">
    <property type="entry name" value="METHYLMALONYL-COA MUTASE, MITOCHONDRIAL-RELATED"/>
    <property type="match status" value="1"/>
</dbReference>
<reference evidence="9" key="1">
    <citation type="submission" date="2021-03" db="EMBL/GenBank/DDBJ databases">
        <title>Acanthopleuribacteraceae sp. M133.</title>
        <authorList>
            <person name="Wang G."/>
        </authorList>
    </citation>
    <scope>NUCLEOTIDE SEQUENCE</scope>
    <source>
        <strain evidence="9">M133</strain>
    </source>
</reference>
<accession>A0A8A4TVR2</accession>
<dbReference type="SUPFAM" id="SSF52242">
    <property type="entry name" value="Cobalamin (vitamin B12)-binding domain"/>
    <property type="match status" value="1"/>
</dbReference>
<evidence type="ECO:0000259" key="8">
    <source>
        <dbReference type="PROSITE" id="PS51332"/>
    </source>
</evidence>
<dbReference type="Gene3D" id="3.20.20.240">
    <property type="entry name" value="Methylmalonyl-CoA mutase"/>
    <property type="match status" value="1"/>
</dbReference>
<dbReference type="GO" id="GO:0019678">
    <property type="term" value="P:propionate metabolic process, methylmalonyl pathway"/>
    <property type="evidence" value="ECO:0007669"/>
    <property type="project" value="TreeGrafter"/>
</dbReference>
<evidence type="ECO:0000256" key="6">
    <source>
        <dbReference type="ARBA" id="ARBA00023235"/>
    </source>
</evidence>
<dbReference type="AlphaFoldDB" id="A0A8A4TVR2"/>
<dbReference type="PROSITE" id="PS51332">
    <property type="entry name" value="B12_BINDING"/>
    <property type="match status" value="1"/>
</dbReference>
<dbReference type="EC" id="5.4.99.2" evidence="3"/>
<evidence type="ECO:0000256" key="7">
    <source>
        <dbReference type="ARBA" id="ARBA00023285"/>
    </source>
</evidence>
<dbReference type="Pfam" id="PF02310">
    <property type="entry name" value="B12-binding"/>
    <property type="match status" value="1"/>
</dbReference>
<dbReference type="InterPro" id="IPR006098">
    <property type="entry name" value="MMCoA_mutase_a_cat"/>
</dbReference>
<dbReference type="Pfam" id="PF01642">
    <property type="entry name" value="MM_CoA_mutase"/>
    <property type="match status" value="1"/>
</dbReference>
<evidence type="ECO:0000313" key="10">
    <source>
        <dbReference type="Proteomes" id="UP000663929"/>
    </source>
</evidence>
<dbReference type="InterPro" id="IPR006159">
    <property type="entry name" value="Acid_CoA_mut_C"/>
</dbReference>
<comment type="cofactor">
    <cofactor evidence="1">
        <name>adenosylcob(III)alamin</name>
        <dbReference type="ChEBI" id="CHEBI:18408"/>
    </cofactor>
</comment>
<dbReference type="GO" id="GO:0031419">
    <property type="term" value="F:cobalamin binding"/>
    <property type="evidence" value="ECO:0007669"/>
    <property type="project" value="UniProtKB-KW"/>
</dbReference>
<name>A0A8A4TVR2_SULCO</name>
<organism evidence="9 10">
    <name type="scientific">Sulfidibacter corallicola</name>
    <dbReference type="NCBI Taxonomy" id="2818388"/>
    <lineage>
        <taxon>Bacteria</taxon>
        <taxon>Pseudomonadati</taxon>
        <taxon>Acidobacteriota</taxon>
        <taxon>Holophagae</taxon>
        <taxon>Acanthopleuribacterales</taxon>
        <taxon>Acanthopleuribacteraceae</taxon>
        <taxon>Sulfidibacter</taxon>
    </lineage>
</organism>
<dbReference type="NCBIfam" id="NF006944">
    <property type="entry name" value="PRK09426.1"/>
    <property type="match status" value="1"/>
</dbReference>
<dbReference type="InterPro" id="IPR016176">
    <property type="entry name" value="Cbl-dep_enz_cat"/>
</dbReference>
<dbReference type="CDD" id="cd02071">
    <property type="entry name" value="MM_CoA_mut_B12_BD"/>
    <property type="match status" value="1"/>
</dbReference>
<dbReference type="InterPro" id="IPR036724">
    <property type="entry name" value="Cobalamin-bd_sf"/>
</dbReference>
<evidence type="ECO:0000256" key="2">
    <source>
        <dbReference type="ARBA" id="ARBA00008465"/>
    </source>
</evidence>
<dbReference type="RefSeq" id="WP_237383341.1">
    <property type="nucleotide sequence ID" value="NZ_CP071793.1"/>
</dbReference>
<dbReference type="InterPro" id="IPR058549">
    <property type="entry name" value="MeMalonylCoA_mutase_a/b_site"/>
</dbReference>
<sequence>MGNDLDAWRKLAEKELRGRPLSALNWETDEGIDVKPLYTAADLEKVTYRDTVPGLFPFIRGPRATMYAGRPWTIRQYAGFSTAEESNAFYKRNLAAGQKGLSVAFDLATHRGYDSDHPRVVGDVGKAGVAIDSVADMKILFNGIPLDKMSVSMTMNGAVLPILAGYIVAAEEQGVARDQLSGTIQNDILKEFMVRNTYIFPPEPSMRIVSDIIAYTSEHMPRFNSISISGYHIQEAGAHAALELALTLADGLEYVRAALATGLDIDAFAPRLSFFFGIGMNFYMEIAKLRAARGLWANMIKQFEPKNPRSMMLRTHCQTSGWSLTEQDPYNNVVRTTIEAMAAVFGGTQSLHTNALDEAVALPTDFSARIARNTQLIIQEETHIPKIVDPWAGSYAMESLTQGLTDEAQKIIDEIEAHGGMTKAIEAGIPQRRIESASAKRQARIDRGEEVIVGVNKYRIEKQDDLEILEIDNTRVREEQLARLAEVKANRDQEKTKASLDALCRAAESGEGNLLDLAVAATRARATVGEISDALEKSFGRYRANAQSISGVYGAAYAEDPEWQAIQEDIATFESEEGRRPRILVVKLGQDGHDRGAKVIATAFSDLGFDVDIGPLFQTPEEAARQAVESDCHIIGISSQAAGHKTLVPSLIAALEAEDASDILVVCGGVIPQQDYEFLREAGVGAIFGPGTNILHAAREVIQKTRALLAHN</sequence>
<proteinExistence type="inferred from homology"/>
<keyword evidence="4" id="KW-0846">Cobalamin</keyword>
<dbReference type="GO" id="GO:0005737">
    <property type="term" value="C:cytoplasm"/>
    <property type="evidence" value="ECO:0007669"/>
    <property type="project" value="TreeGrafter"/>
</dbReference>
<dbReference type="SUPFAM" id="SSF51703">
    <property type="entry name" value="Cobalamin (vitamin B12)-dependent enzymes"/>
    <property type="match status" value="1"/>
</dbReference>
<evidence type="ECO:0000313" key="9">
    <source>
        <dbReference type="EMBL" id="QTD53241.1"/>
    </source>
</evidence>
<dbReference type="KEGG" id="scor:J3U87_12360"/>
<comment type="similarity">
    <text evidence="2">Belongs to the methylmalonyl-CoA mutase family.</text>
</comment>
<dbReference type="NCBIfam" id="TIGR00641">
    <property type="entry name" value="acid_CoA_mut_N"/>
    <property type="match status" value="1"/>
</dbReference>
<keyword evidence="6 9" id="KW-0413">Isomerase</keyword>
<dbReference type="CDD" id="cd03679">
    <property type="entry name" value="MM_CoA_mutase_alpha_like"/>
    <property type="match status" value="1"/>
</dbReference>
<keyword evidence="7" id="KW-0170">Cobalt</keyword>
<dbReference type="GO" id="GO:0004494">
    <property type="term" value="F:methylmalonyl-CoA mutase activity"/>
    <property type="evidence" value="ECO:0007669"/>
    <property type="project" value="UniProtKB-EC"/>
</dbReference>
<protein>
    <recommendedName>
        <fullName evidence="3">methylmalonyl-CoA mutase</fullName>
        <ecNumber evidence="3">5.4.99.2</ecNumber>
    </recommendedName>
</protein>
<keyword evidence="5" id="KW-0479">Metal-binding</keyword>
<dbReference type="GO" id="GO:0046872">
    <property type="term" value="F:metal ion binding"/>
    <property type="evidence" value="ECO:0007669"/>
    <property type="project" value="UniProtKB-KW"/>
</dbReference>
<dbReference type="PROSITE" id="PS00544">
    <property type="entry name" value="METMALONYL_COA_MUTASE"/>
    <property type="match status" value="1"/>
</dbReference>